<evidence type="ECO:0000313" key="1">
    <source>
        <dbReference type="EMBL" id="KAF9944009.1"/>
    </source>
</evidence>
<proteinExistence type="predicted"/>
<sequence>WVREKAGMKIDKSRKYNKTYYDRQSHIRTDPLQAGELVLLRDMMTLRDMMMCKKDSKVTPRRSLKACTSWRI</sequence>
<accession>A0A9P6IQH4</accession>
<gene>
    <name evidence="1" type="ORF">BGZ70_005152</name>
</gene>
<dbReference type="Proteomes" id="UP000738359">
    <property type="component" value="Unassembled WGS sequence"/>
</dbReference>
<organism evidence="1 2">
    <name type="scientific">Mortierella alpina</name>
    <name type="common">Oleaginous fungus</name>
    <name type="synonym">Mortierella renispora</name>
    <dbReference type="NCBI Taxonomy" id="64518"/>
    <lineage>
        <taxon>Eukaryota</taxon>
        <taxon>Fungi</taxon>
        <taxon>Fungi incertae sedis</taxon>
        <taxon>Mucoromycota</taxon>
        <taxon>Mortierellomycotina</taxon>
        <taxon>Mortierellomycetes</taxon>
        <taxon>Mortierellales</taxon>
        <taxon>Mortierellaceae</taxon>
        <taxon>Mortierella</taxon>
    </lineage>
</organism>
<evidence type="ECO:0000313" key="2">
    <source>
        <dbReference type="Proteomes" id="UP000738359"/>
    </source>
</evidence>
<keyword evidence="2" id="KW-1185">Reference proteome</keyword>
<reference evidence="1" key="1">
    <citation type="journal article" date="2020" name="Fungal Divers.">
        <title>Resolving the Mortierellaceae phylogeny through synthesis of multi-gene phylogenetics and phylogenomics.</title>
        <authorList>
            <person name="Vandepol N."/>
            <person name="Liber J."/>
            <person name="Desiro A."/>
            <person name="Na H."/>
            <person name="Kennedy M."/>
            <person name="Barry K."/>
            <person name="Grigoriev I.V."/>
            <person name="Miller A.N."/>
            <person name="O'Donnell K."/>
            <person name="Stajich J.E."/>
            <person name="Bonito G."/>
        </authorList>
    </citation>
    <scope>NUCLEOTIDE SEQUENCE</scope>
    <source>
        <strain evidence="1">CK1249</strain>
    </source>
</reference>
<protein>
    <submittedName>
        <fullName evidence="1">Uncharacterized protein</fullName>
    </submittedName>
</protein>
<dbReference type="AlphaFoldDB" id="A0A9P6IQH4"/>
<dbReference type="EMBL" id="JAAAHY010002716">
    <property type="protein sequence ID" value="KAF9944009.1"/>
    <property type="molecule type" value="Genomic_DNA"/>
</dbReference>
<feature type="non-terminal residue" evidence="1">
    <location>
        <position position="1"/>
    </location>
</feature>
<comment type="caution">
    <text evidence="1">The sequence shown here is derived from an EMBL/GenBank/DDBJ whole genome shotgun (WGS) entry which is preliminary data.</text>
</comment>
<name>A0A9P6IQH4_MORAP</name>